<name>A0A8H7RU95_9FUNG</name>
<feature type="compositionally biased region" description="Polar residues" evidence="1">
    <location>
        <begin position="290"/>
        <end position="313"/>
    </location>
</feature>
<feature type="compositionally biased region" description="Low complexity" evidence="1">
    <location>
        <begin position="481"/>
        <end position="498"/>
    </location>
</feature>
<feature type="region of interest" description="Disordered" evidence="1">
    <location>
        <begin position="473"/>
        <end position="498"/>
    </location>
</feature>
<accession>A0A8H7RU95</accession>
<keyword evidence="3" id="KW-1185">Reference proteome</keyword>
<feature type="region of interest" description="Disordered" evidence="1">
    <location>
        <begin position="93"/>
        <end position="117"/>
    </location>
</feature>
<evidence type="ECO:0000313" key="2">
    <source>
        <dbReference type="EMBL" id="KAG2216738.1"/>
    </source>
</evidence>
<protein>
    <submittedName>
        <fullName evidence="2">Uncharacterized protein</fullName>
    </submittedName>
</protein>
<dbReference type="OrthoDB" id="2269854at2759"/>
<evidence type="ECO:0000313" key="3">
    <source>
        <dbReference type="Proteomes" id="UP000646827"/>
    </source>
</evidence>
<evidence type="ECO:0000256" key="1">
    <source>
        <dbReference type="SAM" id="MobiDB-lite"/>
    </source>
</evidence>
<proteinExistence type="predicted"/>
<organism evidence="2 3">
    <name type="scientific">Circinella minor</name>
    <dbReference type="NCBI Taxonomy" id="1195481"/>
    <lineage>
        <taxon>Eukaryota</taxon>
        <taxon>Fungi</taxon>
        <taxon>Fungi incertae sedis</taxon>
        <taxon>Mucoromycota</taxon>
        <taxon>Mucoromycotina</taxon>
        <taxon>Mucoromycetes</taxon>
        <taxon>Mucorales</taxon>
        <taxon>Lichtheimiaceae</taxon>
        <taxon>Circinella</taxon>
    </lineage>
</organism>
<feature type="region of interest" description="Disordered" evidence="1">
    <location>
        <begin position="289"/>
        <end position="313"/>
    </location>
</feature>
<gene>
    <name evidence="2" type="ORF">INT45_003197</name>
</gene>
<reference evidence="2 3" key="1">
    <citation type="submission" date="2020-12" db="EMBL/GenBank/DDBJ databases">
        <title>Metabolic potential, ecology and presence of endohyphal bacteria is reflected in genomic diversity of Mucoromycotina.</title>
        <authorList>
            <person name="Muszewska A."/>
            <person name="Okrasinska A."/>
            <person name="Steczkiewicz K."/>
            <person name="Drgas O."/>
            <person name="Orlowska M."/>
            <person name="Perlinska-Lenart U."/>
            <person name="Aleksandrzak-Piekarczyk T."/>
            <person name="Szatraj K."/>
            <person name="Zielenkiewicz U."/>
            <person name="Pilsyk S."/>
            <person name="Malc E."/>
            <person name="Mieczkowski P."/>
            <person name="Kruszewska J.S."/>
            <person name="Biernat P."/>
            <person name="Pawlowska J."/>
        </authorList>
    </citation>
    <scope>NUCLEOTIDE SEQUENCE [LARGE SCALE GENOMIC DNA]</scope>
    <source>
        <strain evidence="2 3">CBS 142.35</strain>
    </source>
</reference>
<dbReference type="EMBL" id="JAEPRB010000365">
    <property type="protein sequence ID" value="KAG2216738.1"/>
    <property type="molecule type" value="Genomic_DNA"/>
</dbReference>
<feature type="compositionally biased region" description="Low complexity" evidence="1">
    <location>
        <begin position="95"/>
        <end position="117"/>
    </location>
</feature>
<comment type="caution">
    <text evidence="2">The sequence shown here is derived from an EMBL/GenBank/DDBJ whole genome shotgun (WGS) entry which is preliminary data.</text>
</comment>
<dbReference type="AlphaFoldDB" id="A0A8H7RU95"/>
<sequence>MTSNSKDYEACDQLIENYLNNDAEPTLERFLNANECHIVATTQLGEDVKSNWTYRYTKHAKRKNGAHVIGNPDWEKLVLAVFKKFNTGPHPILQKPSAKALPSSPSTSSKGSNNNSKRPITVAMVNEYFEHLDDDKKWTLSTGKVVEDTMKKYAIICKFEHPVHSLILDIDDKMWVNDEYFTEKEMKEIEDARCAKDPELPTQIAEYLDSYVGKKDLESIFDHARHRLFHPKRESDLFWIQQSFIKALNLFYSNYLPITDHSETDILNRVWGIVQECFDVSDFEVRGGEKTSSASSEAKNASRSLSGEGSMNRKNVGKKVDLLFKSGSNEYGCAEAGKQMETDTTKELSECRFICPKTLRDMLMKLGEVQPKRIHDLVTVGFIFSGLRAKFLKMTCPKGYVCILETLGPISYPESESNLVPRLTSILILVWRMKKLLKDTRDVVNDEEIFIPTSKNRIRKPPIQSAFHFENYVSPKKRKTSNSSSSSNHDTTNSNSEV</sequence>
<dbReference type="Proteomes" id="UP000646827">
    <property type="component" value="Unassembled WGS sequence"/>
</dbReference>